<keyword evidence="2" id="KW-1185">Reference proteome</keyword>
<accession>A0ABT8LIP6</accession>
<evidence type="ECO:0000313" key="1">
    <source>
        <dbReference type="EMBL" id="MDN5216138.1"/>
    </source>
</evidence>
<gene>
    <name evidence="1" type="ORF">QQ020_28990</name>
</gene>
<dbReference type="Proteomes" id="UP001172083">
    <property type="component" value="Unassembled WGS sequence"/>
</dbReference>
<comment type="caution">
    <text evidence="1">The sequence shown here is derived from an EMBL/GenBank/DDBJ whole genome shotgun (WGS) entry which is preliminary data.</text>
</comment>
<name>A0ABT8LIP6_9BACT</name>
<evidence type="ECO:0000313" key="2">
    <source>
        <dbReference type="Proteomes" id="UP001172083"/>
    </source>
</evidence>
<dbReference type="EMBL" id="JAUJEB010000008">
    <property type="protein sequence ID" value="MDN5216138.1"/>
    <property type="molecule type" value="Genomic_DNA"/>
</dbReference>
<dbReference type="RefSeq" id="WP_346761476.1">
    <property type="nucleotide sequence ID" value="NZ_JAUJEB010000008.1"/>
</dbReference>
<proteinExistence type="predicted"/>
<organism evidence="1 2">
    <name type="scientific">Agaribacillus aureus</name>
    <dbReference type="NCBI Taxonomy" id="3051825"/>
    <lineage>
        <taxon>Bacteria</taxon>
        <taxon>Pseudomonadati</taxon>
        <taxon>Bacteroidota</taxon>
        <taxon>Cytophagia</taxon>
        <taxon>Cytophagales</taxon>
        <taxon>Splendidivirgaceae</taxon>
        <taxon>Agaribacillus</taxon>
    </lineage>
</organism>
<protein>
    <submittedName>
        <fullName evidence="1">Uncharacterized protein</fullName>
    </submittedName>
</protein>
<reference evidence="1" key="1">
    <citation type="submission" date="2023-06" db="EMBL/GenBank/DDBJ databases">
        <title>Genomic of Agaribacillus aureum.</title>
        <authorList>
            <person name="Wang G."/>
        </authorList>
    </citation>
    <scope>NUCLEOTIDE SEQUENCE</scope>
    <source>
        <strain evidence="1">BMA12</strain>
    </source>
</reference>
<sequence length="116" mass="13403">MNAQMVEISSCGTQIGKFSLLNLQVKRYATFLYSEDYGRYFNDADLSQVILKKHNFRQRAVCIKGFKVANNIQILLWRVIRHIVKYLHQKIKLISSHVVDKSRGSGIGNHYSRSIS</sequence>